<feature type="region of interest" description="Disordered" evidence="7">
    <location>
        <begin position="400"/>
        <end position="421"/>
    </location>
</feature>
<feature type="transmembrane region" description="Helical" evidence="8">
    <location>
        <begin position="271"/>
        <end position="291"/>
    </location>
</feature>
<keyword evidence="12" id="KW-1185">Reference proteome</keyword>
<evidence type="ECO:0000259" key="10">
    <source>
        <dbReference type="SMART" id="SM00665"/>
    </source>
</evidence>
<comment type="subcellular location">
    <subcellularLocation>
        <location evidence="1">Membrane</location>
    </subcellularLocation>
</comment>
<keyword evidence="9" id="KW-0732">Signal</keyword>
<gene>
    <name evidence="11" type="ORF">PV05_06314</name>
</gene>
<evidence type="ECO:0000256" key="6">
    <source>
        <dbReference type="ARBA" id="ARBA00023136"/>
    </source>
</evidence>
<evidence type="ECO:0000256" key="5">
    <source>
        <dbReference type="ARBA" id="ARBA00022989"/>
    </source>
</evidence>
<feature type="transmembrane region" description="Helical" evidence="8">
    <location>
        <begin position="238"/>
        <end position="259"/>
    </location>
</feature>
<dbReference type="STRING" id="348802.A0A0D2BMY8"/>
<dbReference type="GeneID" id="25328222"/>
<feature type="domain" description="Cytochrome b561" evidence="10">
    <location>
        <begin position="241"/>
        <end position="362"/>
    </location>
</feature>
<dbReference type="CDD" id="cd09630">
    <property type="entry name" value="CDH_like_cytochrome"/>
    <property type="match status" value="1"/>
</dbReference>
<feature type="compositionally biased region" description="Polar residues" evidence="7">
    <location>
        <begin position="400"/>
        <end position="410"/>
    </location>
</feature>
<dbReference type="Proteomes" id="UP000054342">
    <property type="component" value="Unassembled WGS sequence"/>
</dbReference>
<protein>
    <recommendedName>
        <fullName evidence="10">Cytochrome b561 domain-containing protein</fullName>
    </recommendedName>
</protein>
<feature type="transmembrane region" description="Helical" evidence="8">
    <location>
        <begin position="371"/>
        <end position="391"/>
    </location>
</feature>
<evidence type="ECO:0000256" key="1">
    <source>
        <dbReference type="ARBA" id="ARBA00004370"/>
    </source>
</evidence>
<evidence type="ECO:0000256" key="7">
    <source>
        <dbReference type="SAM" id="MobiDB-lite"/>
    </source>
</evidence>
<proteinExistence type="predicted"/>
<keyword evidence="4" id="KW-0249">Electron transport</keyword>
<feature type="signal peptide" evidence="9">
    <location>
        <begin position="1"/>
        <end position="24"/>
    </location>
</feature>
<keyword evidence="6 8" id="KW-0472">Membrane</keyword>
<dbReference type="PANTHER" id="PTHR47797:SF3">
    <property type="entry name" value="CYTOCHROME B561 DOMAIN-CONTAINING PROTEIN"/>
    <property type="match status" value="1"/>
</dbReference>
<dbReference type="Gene3D" id="2.60.40.1210">
    <property type="entry name" value="Cellobiose dehydrogenase, cytochrome domain"/>
    <property type="match status" value="1"/>
</dbReference>
<dbReference type="OrthoDB" id="19261at2759"/>
<feature type="chain" id="PRO_5002249991" description="Cytochrome b561 domain-containing protein" evidence="9">
    <location>
        <begin position="25"/>
        <end position="421"/>
    </location>
</feature>
<organism evidence="11 12">
    <name type="scientific">Exophiala xenobiotica</name>
    <dbReference type="NCBI Taxonomy" id="348802"/>
    <lineage>
        <taxon>Eukaryota</taxon>
        <taxon>Fungi</taxon>
        <taxon>Dikarya</taxon>
        <taxon>Ascomycota</taxon>
        <taxon>Pezizomycotina</taxon>
        <taxon>Eurotiomycetes</taxon>
        <taxon>Chaetothyriomycetidae</taxon>
        <taxon>Chaetothyriales</taxon>
        <taxon>Herpotrichiellaceae</taxon>
        <taxon>Exophiala</taxon>
    </lineage>
</organism>
<dbReference type="GO" id="GO:0016020">
    <property type="term" value="C:membrane"/>
    <property type="evidence" value="ECO:0007669"/>
    <property type="project" value="UniProtKB-SubCell"/>
</dbReference>
<name>A0A0D2BMY8_9EURO</name>
<keyword evidence="5 8" id="KW-1133">Transmembrane helix</keyword>
<evidence type="ECO:0000256" key="4">
    <source>
        <dbReference type="ARBA" id="ARBA00022982"/>
    </source>
</evidence>
<keyword evidence="2" id="KW-0813">Transport</keyword>
<evidence type="ECO:0000256" key="2">
    <source>
        <dbReference type="ARBA" id="ARBA00022448"/>
    </source>
</evidence>
<dbReference type="HOGENOM" id="CLU_031471_0_0_1"/>
<dbReference type="InterPro" id="IPR006593">
    <property type="entry name" value="Cyt_b561/ferric_Rdtase_TM"/>
</dbReference>
<dbReference type="SUPFAM" id="SSF49344">
    <property type="entry name" value="CBD9-like"/>
    <property type="match status" value="1"/>
</dbReference>
<evidence type="ECO:0000313" key="12">
    <source>
        <dbReference type="Proteomes" id="UP000054342"/>
    </source>
</evidence>
<evidence type="ECO:0000256" key="3">
    <source>
        <dbReference type="ARBA" id="ARBA00022692"/>
    </source>
</evidence>
<dbReference type="CDD" id="cd08760">
    <property type="entry name" value="Cyt_b561_FRRS1_like"/>
    <property type="match status" value="1"/>
</dbReference>
<evidence type="ECO:0000256" key="8">
    <source>
        <dbReference type="SAM" id="Phobius"/>
    </source>
</evidence>
<dbReference type="PANTHER" id="PTHR47797">
    <property type="entry name" value="DEHYDROGENASE, PUTATIVE (AFU_ORTHOLOGUE AFUA_8G05805)-RELATED"/>
    <property type="match status" value="1"/>
</dbReference>
<dbReference type="RefSeq" id="XP_013314490.1">
    <property type="nucleotide sequence ID" value="XM_013459036.1"/>
</dbReference>
<sequence length="421" mass="45611">MFPQTKILTLFTIWTLWQLQLAAGSFVQFYDKPSHLGFALSTYTNSTSNGSGTGSDQNELLFQLSVPSSAGWGAIGTGDKMDGSLMFILYPSTDSDGKQVMLSAEGGKLLLIVTEATVSVRTGRGHDTPEAFDGLQYRVLKTSDDGSSLTADIQCFNCTQYSGNSIDITSTEQPWIWAIGPGDPVRSNSQNADIKQHSHYGVFFTNMNKARGTAASVPSVTGTSNINTTAQPGYINDLVVLHAILLGVAFVIAFPLGAVSLRAFRSFKIHWIVQLFTSVACLIGLCVAIPLSALGVEWADFNFAHQIIGIVIVVLAFVQGMLGYRHHMNYKKFKGRTVVSYVHILFGRGIIWFGMLNTVLGFLLAGSNSKAAGAGVVSIIVILLMEGALFWTRRRALSKSNSSSTTNVPLTTMLDPNRVWE</sequence>
<dbReference type="Gene3D" id="1.20.120.1770">
    <property type="match status" value="1"/>
</dbReference>
<dbReference type="Pfam" id="PF16010">
    <property type="entry name" value="CDH-cyt"/>
    <property type="match status" value="1"/>
</dbReference>
<evidence type="ECO:0000313" key="11">
    <source>
        <dbReference type="EMBL" id="KIW53906.1"/>
    </source>
</evidence>
<dbReference type="AlphaFoldDB" id="A0A0D2BMY8"/>
<dbReference type="EMBL" id="KN847320">
    <property type="protein sequence ID" value="KIW53906.1"/>
    <property type="molecule type" value="Genomic_DNA"/>
</dbReference>
<evidence type="ECO:0000256" key="9">
    <source>
        <dbReference type="SAM" id="SignalP"/>
    </source>
</evidence>
<feature type="transmembrane region" description="Helical" evidence="8">
    <location>
        <begin position="303"/>
        <end position="324"/>
    </location>
</feature>
<feature type="transmembrane region" description="Helical" evidence="8">
    <location>
        <begin position="345"/>
        <end position="365"/>
    </location>
</feature>
<dbReference type="SMART" id="SM00665">
    <property type="entry name" value="B561"/>
    <property type="match status" value="1"/>
</dbReference>
<keyword evidence="3 8" id="KW-0812">Transmembrane</keyword>
<reference evidence="11 12" key="1">
    <citation type="submission" date="2015-01" db="EMBL/GenBank/DDBJ databases">
        <title>The Genome Sequence of Exophiala xenobiotica CBS118157.</title>
        <authorList>
            <consortium name="The Broad Institute Genomics Platform"/>
            <person name="Cuomo C."/>
            <person name="de Hoog S."/>
            <person name="Gorbushina A."/>
            <person name="Stielow B."/>
            <person name="Teixiera M."/>
            <person name="Abouelleil A."/>
            <person name="Chapman S.B."/>
            <person name="Priest M."/>
            <person name="Young S.K."/>
            <person name="Wortman J."/>
            <person name="Nusbaum C."/>
            <person name="Birren B."/>
        </authorList>
    </citation>
    <scope>NUCLEOTIDE SEQUENCE [LARGE SCALE GENOMIC DNA]</scope>
    <source>
        <strain evidence="11 12">CBS 118157</strain>
    </source>
</reference>
<accession>A0A0D2BMY8</accession>
<dbReference type="InterPro" id="IPR015920">
    <property type="entry name" value="Cellobiose_DH-like_cyt"/>
</dbReference>